<accession>A0A5J4J2E2</accession>
<keyword evidence="6" id="KW-1185">Reference proteome</keyword>
<evidence type="ECO:0000256" key="3">
    <source>
        <dbReference type="ARBA" id="ARBA00023163"/>
    </source>
</evidence>
<comment type="caution">
    <text evidence="5">The sequence shown here is derived from an EMBL/GenBank/DDBJ whole genome shotgun (WGS) entry which is preliminary data.</text>
</comment>
<feature type="domain" description="HTH marR-type" evidence="4">
    <location>
        <begin position="5"/>
        <end position="139"/>
    </location>
</feature>
<reference evidence="5 6" key="1">
    <citation type="submission" date="2019-09" db="EMBL/GenBank/DDBJ databases">
        <title>Draft genome sequence of Bacillus sp. JC-7.</title>
        <authorList>
            <person name="Tanaka N."/>
            <person name="Shiwa Y."/>
            <person name="Fujita N."/>
            <person name="Tanasupawat S."/>
        </authorList>
    </citation>
    <scope>NUCLEOTIDE SEQUENCE [LARGE SCALE GENOMIC DNA]</scope>
    <source>
        <strain evidence="5 6">JC-7</strain>
    </source>
</reference>
<dbReference type="PRINTS" id="PR00598">
    <property type="entry name" value="HTHMARR"/>
</dbReference>
<dbReference type="PROSITE" id="PS50995">
    <property type="entry name" value="HTH_MARR_2"/>
    <property type="match status" value="1"/>
</dbReference>
<evidence type="ECO:0000313" key="5">
    <source>
        <dbReference type="EMBL" id="GER69136.1"/>
    </source>
</evidence>
<keyword evidence="2" id="KW-0238">DNA-binding</keyword>
<dbReference type="InterPro" id="IPR036388">
    <property type="entry name" value="WH-like_DNA-bd_sf"/>
</dbReference>
<dbReference type="Pfam" id="PF01047">
    <property type="entry name" value="MarR"/>
    <property type="match status" value="1"/>
</dbReference>
<dbReference type="Gene3D" id="1.10.10.10">
    <property type="entry name" value="Winged helix-like DNA-binding domain superfamily/Winged helix DNA-binding domain"/>
    <property type="match status" value="1"/>
</dbReference>
<dbReference type="InterPro" id="IPR036390">
    <property type="entry name" value="WH_DNA-bd_sf"/>
</dbReference>
<evidence type="ECO:0000256" key="1">
    <source>
        <dbReference type="ARBA" id="ARBA00023015"/>
    </source>
</evidence>
<dbReference type="RefSeq" id="WP_151679308.1">
    <property type="nucleotide sequence ID" value="NZ_BKZP01000005.1"/>
</dbReference>
<dbReference type="SUPFAM" id="SSF46785">
    <property type="entry name" value="Winged helix' DNA-binding domain"/>
    <property type="match status" value="1"/>
</dbReference>
<protein>
    <submittedName>
        <fullName evidence="5">MarR family transcriptional regulator</fullName>
    </submittedName>
</protein>
<dbReference type="SMART" id="SM00347">
    <property type="entry name" value="HTH_MARR"/>
    <property type="match status" value="1"/>
</dbReference>
<keyword evidence="3" id="KW-0804">Transcription</keyword>
<name>A0A5J4J2E2_9BACI</name>
<dbReference type="Proteomes" id="UP000391919">
    <property type="component" value="Unassembled WGS sequence"/>
</dbReference>
<dbReference type="PANTHER" id="PTHR33164">
    <property type="entry name" value="TRANSCRIPTIONAL REGULATOR, MARR FAMILY"/>
    <property type="match status" value="1"/>
</dbReference>
<dbReference type="InterPro" id="IPR000835">
    <property type="entry name" value="HTH_MarR-typ"/>
</dbReference>
<dbReference type="GO" id="GO:0003677">
    <property type="term" value="F:DNA binding"/>
    <property type="evidence" value="ECO:0007669"/>
    <property type="project" value="UniProtKB-KW"/>
</dbReference>
<dbReference type="InterPro" id="IPR023187">
    <property type="entry name" value="Tscrpt_reg_MarR-type_CS"/>
</dbReference>
<gene>
    <name evidence="5" type="ORF">BpJC7_04390</name>
</gene>
<organism evidence="5 6">
    <name type="scientific">Weizmannia acidilactici</name>
    <dbReference type="NCBI Taxonomy" id="2607726"/>
    <lineage>
        <taxon>Bacteria</taxon>
        <taxon>Bacillati</taxon>
        <taxon>Bacillota</taxon>
        <taxon>Bacilli</taxon>
        <taxon>Bacillales</taxon>
        <taxon>Bacillaceae</taxon>
        <taxon>Heyndrickxia</taxon>
    </lineage>
</organism>
<dbReference type="GO" id="GO:0003700">
    <property type="term" value="F:DNA-binding transcription factor activity"/>
    <property type="evidence" value="ECO:0007669"/>
    <property type="project" value="InterPro"/>
</dbReference>
<evidence type="ECO:0000259" key="4">
    <source>
        <dbReference type="PROSITE" id="PS50995"/>
    </source>
</evidence>
<dbReference type="GO" id="GO:0006950">
    <property type="term" value="P:response to stress"/>
    <property type="evidence" value="ECO:0007669"/>
    <property type="project" value="TreeGrafter"/>
</dbReference>
<evidence type="ECO:0000256" key="2">
    <source>
        <dbReference type="ARBA" id="ARBA00023125"/>
    </source>
</evidence>
<dbReference type="PROSITE" id="PS01117">
    <property type="entry name" value="HTH_MARR_1"/>
    <property type="match status" value="1"/>
</dbReference>
<sequence>MDLCTNELLRSLAKLNKAILRVATKDAEQHGLTVMQMFALNAIKFHPNMRLNELAESIRLTNSTVSGIVDRLVHHGLVNRIPSVNDRRAIVLCLTDKGEHKLDELMNGNSLLKKKMDAIEKAYGAELKNMLKLHEDMLKILTSEEE</sequence>
<keyword evidence="1" id="KW-0805">Transcription regulation</keyword>
<evidence type="ECO:0000313" key="6">
    <source>
        <dbReference type="Proteomes" id="UP000391919"/>
    </source>
</evidence>
<dbReference type="PANTHER" id="PTHR33164:SF57">
    <property type="entry name" value="MARR-FAMILY TRANSCRIPTIONAL REGULATOR"/>
    <property type="match status" value="1"/>
</dbReference>
<dbReference type="EMBL" id="BKZQ01000004">
    <property type="protein sequence ID" value="GER69136.1"/>
    <property type="molecule type" value="Genomic_DNA"/>
</dbReference>
<dbReference type="AlphaFoldDB" id="A0A5J4J2E2"/>
<proteinExistence type="predicted"/>
<dbReference type="InterPro" id="IPR039422">
    <property type="entry name" value="MarR/SlyA-like"/>
</dbReference>